<dbReference type="InterPro" id="IPR039994">
    <property type="entry name" value="NO66-like"/>
</dbReference>
<accession>A0ABU9TS31</accession>
<dbReference type="InterPro" id="IPR046799">
    <property type="entry name" value="ROXA-like_wH"/>
</dbReference>
<dbReference type="Proteomes" id="UP001449225">
    <property type="component" value="Unassembled WGS sequence"/>
</dbReference>
<comment type="cofactor">
    <cofactor evidence="1">
        <name>Fe(2+)</name>
        <dbReference type="ChEBI" id="CHEBI:29033"/>
    </cofactor>
</comment>
<evidence type="ECO:0000313" key="8">
    <source>
        <dbReference type="Proteomes" id="UP001449225"/>
    </source>
</evidence>
<keyword evidence="5" id="KW-0408">Iron</keyword>
<evidence type="ECO:0000256" key="2">
    <source>
        <dbReference type="ARBA" id="ARBA00022723"/>
    </source>
</evidence>
<sequence length="383" mass="43560">MNSPFGDISIDTFLREYWQKKPLLIRNAFPDFEAPVSPDELAGMALEEEVESRLIIQSPDGKDWKLQHGPLSEETFSDLPDSHWTLLVQSVDHWVPEANELLEYFRFVPNWRLDDLMVSYATDGGGVGPHYDNYDVFLIQASGTRRWEVGGTYGEDSPRRDDVPVMILPEWTPEQTWDLQPGDMLYVPPRLGHNGYAIGDDCMTYSVGFRAPSHQEMMADFTDYLDNITTAEDRYSDPDLKQQDNPGEITPAALDRVKAIMHDYIDSPELLSHWFGQFMTEPKNQEQGADQSCDMDEAEIKQLLDAGIPICRSEGSRFAFNRVDDHFILFVDGKGCVCSAEQISLAESLCANLYHEVISPNEENIELLKALLLQGSIYFLEEE</sequence>
<evidence type="ECO:0000256" key="5">
    <source>
        <dbReference type="ARBA" id="ARBA00023004"/>
    </source>
</evidence>
<proteinExistence type="predicted"/>
<evidence type="ECO:0000256" key="3">
    <source>
        <dbReference type="ARBA" id="ARBA00022964"/>
    </source>
</evidence>
<keyword evidence="8" id="KW-1185">Reference proteome</keyword>
<organism evidence="7 8">
    <name type="scientific">Neptuniibacter pectenicola</name>
    <dbReference type="NCBI Taxonomy" id="1806669"/>
    <lineage>
        <taxon>Bacteria</taxon>
        <taxon>Pseudomonadati</taxon>
        <taxon>Pseudomonadota</taxon>
        <taxon>Gammaproteobacteria</taxon>
        <taxon>Oceanospirillales</taxon>
        <taxon>Oceanospirillaceae</taxon>
        <taxon>Neptuniibacter</taxon>
    </lineage>
</organism>
<gene>
    <name evidence="7" type="ORF">WNY58_07895</name>
</gene>
<dbReference type="PANTHER" id="PTHR13096:SF8">
    <property type="entry name" value="RIBOSOMAL OXYGENASE 1"/>
    <property type="match status" value="1"/>
</dbReference>
<evidence type="ECO:0000256" key="1">
    <source>
        <dbReference type="ARBA" id="ARBA00001954"/>
    </source>
</evidence>
<reference evidence="7 8" key="1">
    <citation type="submission" date="2024-03" db="EMBL/GenBank/DDBJ databases">
        <title>Community enrichment and isolation of bacterial strains for fucoidan degradation.</title>
        <authorList>
            <person name="Sichert A."/>
        </authorList>
    </citation>
    <scope>NUCLEOTIDE SEQUENCE [LARGE SCALE GENOMIC DNA]</scope>
    <source>
        <strain evidence="7 8">AS76</strain>
    </source>
</reference>
<evidence type="ECO:0000256" key="4">
    <source>
        <dbReference type="ARBA" id="ARBA00023002"/>
    </source>
</evidence>
<dbReference type="EMBL" id="JBBMRA010000005">
    <property type="protein sequence ID" value="MEM5536313.1"/>
    <property type="molecule type" value="Genomic_DNA"/>
</dbReference>
<dbReference type="InterPro" id="IPR003347">
    <property type="entry name" value="JmjC_dom"/>
</dbReference>
<dbReference type="Pfam" id="PF20514">
    <property type="entry name" value="WHD_ROXA"/>
    <property type="match status" value="1"/>
</dbReference>
<name>A0ABU9TS31_9GAMM</name>
<keyword evidence="3" id="KW-0223">Dioxygenase</keyword>
<dbReference type="SUPFAM" id="SSF51197">
    <property type="entry name" value="Clavaminate synthase-like"/>
    <property type="match status" value="1"/>
</dbReference>
<dbReference type="PANTHER" id="PTHR13096">
    <property type="entry name" value="MINA53 MYC INDUCED NUCLEAR ANTIGEN"/>
    <property type="match status" value="1"/>
</dbReference>
<protein>
    <submittedName>
        <fullName evidence="7">Cupin domain-containing protein</fullName>
    </submittedName>
</protein>
<evidence type="ECO:0000313" key="7">
    <source>
        <dbReference type="EMBL" id="MEM5536313.1"/>
    </source>
</evidence>
<dbReference type="RefSeq" id="WP_342854238.1">
    <property type="nucleotide sequence ID" value="NZ_JBBMRA010000005.1"/>
</dbReference>
<dbReference type="PROSITE" id="PS51184">
    <property type="entry name" value="JMJC"/>
    <property type="match status" value="1"/>
</dbReference>
<dbReference type="Gene3D" id="2.60.120.650">
    <property type="entry name" value="Cupin"/>
    <property type="match status" value="1"/>
</dbReference>
<dbReference type="SMART" id="SM00558">
    <property type="entry name" value="JmjC"/>
    <property type="match status" value="1"/>
</dbReference>
<keyword evidence="4" id="KW-0560">Oxidoreductase</keyword>
<keyword evidence="2" id="KW-0479">Metal-binding</keyword>
<comment type="caution">
    <text evidence="7">The sequence shown here is derived from an EMBL/GenBank/DDBJ whole genome shotgun (WGS) entry which is preliminary data.</text>
</comment>
<feature type="domain" description="JmjC" evidence="6">
    <location>
        <begin position="97"/>
        <end position="226"/>
    </location>
</feature>
<evidence type="ECO:0000259" key="6">
    <source>
        <dbReference type="PROSITE" id="PS51184"/>
    </source>
</evidence>
<dbReference type="Gene3D" id="3.40.366.30">
    <property type="entry name" value="50S ribosomal protein L16 arginine hydroxylase, Chain A, Domain 2"/>
    <property type="match status" value="1"/>
</dbReference>
<dbReference type="Pfam" id="PF08007">
    <property type="entry name" value="JmjC_2"/>
    <property type="match status" value="1"/>
</dbReference>